<accession>A0A3E3IUZ4</accession>
<sequence length="74" mass="8433">MGITVIDGYLYDIKLVNYEDELERSYDSTALWDLSYADILYDPEGKIAEFKSRKLACTVDIDSAGGLLWEAYLN</sequence>
<evidence type="ECO:0000313" key="2">
    <source>
        <dbReference type="Proteomes" id="UP000261166"/>
    </source>
</evidence>
<organism evidence="1 2">
    <name type="scientific">Eisenbergiella massiliensis</name>
    <dbReference type="NCBI Taxonomy" id="1720294"/>
    <lineage>
        <taxon>Bacteria</taxon>
        <taxon>Bacillati</taxon>
        <taxon>Bacillota</taxon>
        <taxon>Clostridia</taxon>
        <taxon>Lachnospirales</taxon>
        <taxon>Lachnospiraceae</taxon>
        <taxon>Eisenbergiella</taxon>
    </lineage>
</organism>
<name>A0A3E3IUZ4_9FIRM</name>
<comment type="caution">
    <text evidence="1">The sequence shown here is derived from an EMBL/GenBank/DDBJ whole genome shotgun (WGS) entry which is preliminary data.</text>
</comment>
<reference evidence="1 2" key="1">
    <citation type="submission" date="2018-08" db="EMBL/GenBank/DDBJ databases">
        <title>A genome reference for cultivated species of the human gut microbiota.</title>
        <authorList>
            <person name="Zou Y."/>
            <person name="Xue W."/>
            <person name="Luo G."/>
        </authorList>
    </citation>
    <scope>NUCLEOTIDE SEQUENCE [LARGE SCALE GENOMIC DNA]</scope>
    <source>
        <strain evidence="1 2">AF26-4BH</strain>
    </source>
</reference>
<dbReference type="AlphaFoldDB" id="A0A3E3IUZ4"/>
<dbReference type="RefSeq" id="WP_021639959.1">
    <property type="nucleotide sequence ID" value="NZ_JBKVAZ010000021.1"/>
</dbReference>
<dbReference type="EMBL" id="QVLU01000013">
    <property type="protein sequence ID" value="RGE70877.1"/>
    <property type="molecule type" value="Genomic_DNA"/>
</dbReference>
<evidence type="ECO:0000313" key="1">
    <source>
        <dbReference type="EMBL" id="RGE70877.1"/>
    </source>
</evidence>
<dbReference type="Proteomes" id="UP000261166">
    <property type="component" value="Unassembled WGS sequence"/>
</dbReference>
<proteinExistence type="predicted"/>
<gene>
    <name evidence="1" type="ORF">DWY69_15220</name>
</gene>
<protein>
    <submittedName>
        <fullName evidence="1">Uncharacterized protein</fullName>
    </submittedName>
</protein>